<gene>
    <name evidence="1" type="ORF">OS242_05850</name>
</gene>
<comment type="caution">
    <text evidence="1">The sequence shown here is derived from an EMBL/GenBank/DDBJ whole genome shotgun (WGS) entry which is preliminary data.</text>
</comment>
<dbReference type="RefSeq" id="WP_267150719.1">
    <property type="nucleotide sequence ID" value="NZ_JAPMLT010000002.1"/>
</dbReference>
<accession>A0ABT3WXS5</accession>
<sequence length="131" mass="14343">MIETILSHRRPFLFVGEVLRVEPGVEAAACSNVPAADLAELGYPTDRVPLWYIAEFMAQTGALAVLAGRTGEKTLMTGIDSLELIAQPLPDLPLRADVQILQERRGIGKRVGTVWQGETKLATGVIWYARQ</sequence>
<evidence type="ECO:0008006" key="3">
    <source>
        <dbReference type="Google" id="ProtNLM"/>
    </source>
</evidence>
<dbReference type="EMBL" id="JAPMLT010000002">
    <property type="protein sequence ID" value="MCX7569478.1"/>
    <property type="molecule type" value="Genomic_DNA"/>
</dbReference>
<keyword evidence="2" id="KW-1185">Reference proteome</keyword>
<dbReference type="SUPFAM" id="SSF54637">
    <property type="entry name" value="Thioesterase/thiol ester dehydrase-isomerase"/>
    <property type="match status" value="1"/>
</dbReference>
<evidence type="ECO:0000313" key="1">
    <source>
        <dbReference type="EMBL" id="MCX7569478.1"/>
    </source>
</evidence>
<dbReference type="Proteomes" id="UP001208017">
    <property type="component" value="Unassembled WGS sequence"/>
</dbReference>
<proteinExistence type="predicted"/>
<dbReference type="Gene3D" id="3.10.129.10">
    <property type="entry name" value="Hotdog Thioesterase"/>
    <property type="match status" value="1"/>
</dbReference>
<organism evidence="1 2">
    <name type="scientific">Tumebacillus lacus</name>
    <dbReference type="NCBI Taxonomy" id="2995335"/>
    <lineage>
        <taxon>Bacteria</taxon>
        <taxon>Bacillati</taxon>
        <taxon>Bacillota</taxon>
        <taxon>Bacilli</taxon>
        <taxon>Bacillales</taxon>
        <taxon>Alicyclobacillaceae</taxon>
        <taxon>Tumebacillus</taxon>
    </lineage>
</organism>
<reference evidence="1 2" key="1">
    <citation type="submission" date="2022-11" db="EMBL/GenBank/DDBJ databases">
        <title>Study of microbial diversity in lake waters.</title>
        <authorList>
            <person name="Zhang J."/>
        </authorList>
    </citation>
    <scope>NUCLEOTIDE SEQUENCE [LARGE SCALE GENOMIC DNA]</scope>
    <source>
        <strain evidence="1 2">DT12</strain>
    </source>
</reference>
<dbReference type="InterPro" id="IPR029069">
    <property type="entry name" value="HotDog_dom_sf"/>
</dbReference>
<protein>
    <recommendedName>
        <fullName evidence="3">Beta-hydroxyacyl-ACP dehydratase</fullName>
    </recommendedName>
</protein>
<evidence type="ECO:0000313" key="2">
    <source>
        <dbReference type="Proteomes" id="UP001208017"/>
    </source>
</evidence>
<name>A0ABT3WXS5_9BACL</name>